<protein>
    <submittedName>
        <fullName evidence="2">Uncharacterized protein</fullName>
    </submittedName>
</protein>
<feature type="region of interest" description="Disordered" evidence="1">
    <location>
        <begin position="1"/>
        <end position="57"/>
    </location>
</feature>
<accession>A0ABR2FQG8</accession>
<evidence type="ECO:0000313" key="2">
    <source>
        <dbReference type="EMBL" id="KAK8584380.1"/>
    </source>
</evidence>
<sequence>MQDEIGWPSSLVGSGGSSNGGETSSMGSSRLLLKQPRLAGSNQTARDEDQDETKSRSTTIISYLKRLQKHIIADNDASATITGICKLSRDQSR</sequence>
<comment type="caution">
    <text evidence="2">The sequence shown here is derived from an EMBL/GenBank/DDBJ whole genome shotgun (WGS) entry which is preliminary data.</text>
</comment>
<feature type="compositionally biased region" description="Low complexity" evidence="1">
    <location>
        <begin position="1"/>
        <end position="12"/>
    </location>
</feature>
<organism evidence="2 3">
    <name type="scientific">Hibiscus sabdariffa</name>
    <name type="common">roselle</name>
    <dbReference type="NCBI Taxonomy" id="183260"/>
    <lineage>
        <taxon>Eukaryota</taxon>
        <taxon>Viridiplantae</taxon>
        <taxon>Streptophyta</taxon>
        <taxon>Embryophyta</taxon>
        <taxon>Tracheophyta</taxon>
        <taxon>Spermatophyta</taxon>
        <taxon>Magnoliopsida</taxon>
        <taxon>eudicotyledons</taxon>
        <taxon>Gunneridae</taxon>
        <taxon>Pentapetalae</taxon>
        <taxon>rosids</taxon>
        <taxon>malvids</taxon>
        <taxon>Malvales</taxon>
        <taxon>Malvaceae</taxon>
        <taxon>Malvoideae</taxon>
        <taxon>Hibiscus</taxon>
    </lineage>
</organism>
<evidence type="ECO:0000256" key="1">
    <source>
        <dbReference type="SAM" id="MobiDB-lite"/>
    </source>
</evidence>
<evidence type="ECO:0000313" key="3">
    <source>
        <dbReference type="Proteomes" id="UP001472677"/>
    </source>
</evidence>
<reference evidence="2 3" key="1">
    <citation type="journal article" date="2024" name="G3 (Bethesda)">
        <title>Genome assembly of Hibiscus sabdariffa L. provides insights into metabolisms of medicinal natural products.</title>
        <authorList>
            <person name="Kim T."/>
        </authorList>
    </citation>
    <scope>NUCLEOTIDE SEQUENCE [LARGE SCALE GENOMIC DNA]</scope>
    <source>
        <strain evidence="2">TK-2024</strain>
        <tissue evidence="2">Old leaves</tissue>
    </source>
</reference>
<proteinExistence type="predicted"/>
<keyword evidence="3" id="KW-1185">Reference proteome</keyword>
<name>A0ABR2FQG8_9ROSI</name>
<feature type="compositionally biased region" description="Low complexity" evidence="1">
    <location>
        <begin position="20"/>
        <end position="29"/>
    </location>
</feature>
<gene>
    <name evidence="2" type="ORF">V6N12_068624</name>
</gene>
<dbReference type="EMBL" id="JBBPBM010000005">
    <property type="protein sequence ID" value="KAK8584380.1"/>
    <property type="molecule type" value="Genomic_DNA"/>
</dbReference>
<dbReference type="Proteomes" id="UP001472677">
    <property type="component" value="Unassembled WGS sequence"/>
</dbReference>